<dbReference type="InterPro" id="IPR019144">
    <property type="entry name" value="Membralin"/>
</dbReference>
<accession>A0ABD1ZJ30</accession>
<keyword evidence="2" id="KW-0812">Transmembrane</keyword>
<sequence length="838" mass="93449">MDPEHTFLRVHARLSGVLSRLLTPRFRAALEYICLCNALMLLALLVVMHVNFVAQPGCSAEFSAKEIADAQLVQIKITGSWNIIAEDYLVSQTRAESKGGVQYSSVEHLTAHDEPELSHTLPDHQVLDVGGEGWNVLAAKFWLNLLGSNARRGQSGKRTLKAERGSDSSVVTSGFEDVSGNLANRDIGSEENAGPDASARPLTGPGRGPLGTALLHYIARWSSYIAVLSERAEQSMLHIWQIWRVAGWKPFTAAPKVDLTEKRRKVLDPTYLYSVEKGYLMLSEGAKFYHNIKTVNVTISAQNACFGNKWQQLLIDNFVGYDTILMNSLLSAREKGYLYNFQTKELYNLNYLQELSGVPHGLEDYIVFKCGVLITSLFVFFTTTMSVSFTLRETQARMLKFTVQLQHHARHRLPTYRLIFVHVIESLVFVPIMIGILFFLFEFFDDQLLAFMVLTLVWLCELYTMISVRTPLSMQYFPRFFFLYFMVFHIYFFSYTYGFSYLAFSATAAFMQHLVLYFWNRFEVPALHHFLRRRALLQQQGLHITSSAILTSAVQVSRMNGAGDARNLTINPGEPRAGFDARSVGLNGSGHTPVDRGVRDTRAPPSPVEDYPLPGRRHVSSADVNTGLNILVANAAARGSGGDRTFGLGTRIVRSDRLVGSDRQQNATGDNGSVSSSANIRGRSSVANNGSEAPESGLPVRTNSRPFSSLGNVLPWLLGNSSGNLVSFLPLFRDFQDNQEFGTTPVTGEHGDDQNLHRPMQRGMANDTLTREPCSSADLKAVAVDDTMYGKRIHGCILRSRKSGRYGLNQRSRTYVLQVVEHELAIISVFGNDGLNFL</sequence>
<feature type="region of interest" description="Disordered" evidence="1">
    <location>
        <begin position="657"/>
        <end position="704"/>
    </location>
</feature>
<feature type="transmembrane region" description="Helical" evidence="2">
    <location>
        <begin position="366"/>
        <end position="391"/>
    </location>
</feature>
<dbReference type="Pfam" id="PF09746">
    <property type="entry name" value="Membralin"/>
    <property type="match status" value="2"/>
</dbReference>
<feature type="transmembrane region" description="Helical" evidence="2">
    <location>
        <begin position="29"/>
        <end position="50"/>
    </location>
</feature>
<evidence type="ECO:0000256" key="2">
    <source>
        <dbReference type="SAM" id="Phobius"/>
    </source>
</evidence>
<feature type="transmembrane region" description="Helical" evidence="2">
    <location>
        <begin position="418"/>
        <end position="441"/>
    </location>
</feature>
<evidence type="ECO:0008006" key="5">
    <source>
        <dbReference type="Google" id="ProtNLM"/>
    </source>
</evidence>
<evidence type="ECO:0000313" key="3">
    <source>
        <dbReference type="EMBL" id="KAL2650930.1"/>
    </source>
</evidence>
<proteinExistence type="predicted"/>
<organism evidence="3 4">
    <name type="scientific">Riccia fluitans</name>
    <dbReference type="NCBI Taxonomy" id="41844"/>
    <lineage>
        <taxon>Eukaryota</taxon>
        <taxon>Viridiplantae</taxon>
        <taxon>Streptophyta</taxon>
        <taxon>Embryophyta</taxon>
        <taxon>Marchantiophyta</taxon>
        <taxon>Marchantiopsida</taxon>
        <taxon>Marchantiidae</taxon>
        <taxon>Marchantiales</taxon>
        <taxon>Ricciaceae</taxon>
        <taxon>Riccia</taxon>
    </lineage>
</organism>
<keyword evidence="2" id="KW-0472">Membrane</keyword>
<evidence type="ECO:0000256" key="1">
    <source>
        <dbReference type="SAM" id="MobiDB-lite"/>
    </source>
</evidence>
<feature type="region of interest" description="Disordered" evidence="1">
    <location>
        <begin position="154"/>
        <end position="205"/>
    </location>
</feature>
<feature type="transmembrane region" description="Helical" evidence="2">
    <location>
        <begin position="447"/>
        <end position="464"/>
    </location>
</feature>
<protein>
    <recommendedName>
        <fullName evidence="5">Membralin</fullName>
    </recommendedName>
</protein>
<keyword evidence="2" id="KW-1133">Transmembrane helix</keyword>
<evidence type="ECO:0000313" key="4">
    <source>
        <dbReference type="Proteomes" id="UP001605036"/>
    </source>
</evidence>
<feature type="compositionally biased region" description="Basic and acidic residues" evidence="1">
    <location>
        <begin position="593"/>
        <end position="602"/>
    </location>
</feature>
<gene>
    <name evidence="3" type="ORF">R1flu_019058</name>
</gene>
<name>A0ABD1ZJ30_9MARC</name>
<dbReference type="AlphaFoldDB" id="A0ABD1ZJ30"/>
<comment type="caution">
    <text evidence="3">The sequence shown here is derived from an EMBL/GenBank/DDBJ whole genome shotgun (WGS) entry which is preliminary data.</text>
</comment>
<dbReference type="Proteomes" id="UP001605036">
    <property type="component" value="Unassembled WGS sequence"/>
</dbReference>
<dbReference type="PANTHER" id="PTHR21650">
    <property type="entry name" value="MEMBRALIN/KINETOCHORE PROTEIN NUF2"/>
    <property type="match status" value="1"/>
</dbReference>
<dbReference type="PANTHER" id="PTHR21650:SF4">
    <property type="entry name" value="MEMBRALIN"/>
    <property type="match status" value="1"/>
</dbReference>
<dbReference type="EMBL" id="JBHFFA010000001">
    <property type="protein sequence ID" value="KAL2650930.1"/>
    <property type="molecule type" value="Genomic_DNA"/>
</dbReference>
<feature type="transmembrane region" description="Helical" evidence="2">
    <location>
        <begin position="476"/>
        <end position="493"/>
    </location>
</feature>
<reference evidence="3 4" key="1">
    <citation type="submission" date="2024-09" db="EMBL/GenBank/DDBJ databases">
        <title>Chromosome-scale assembly of Riccia fluitans.</title>
        <authorList>
            <person name="Paukszto L."/>
            <person name="Sawicki J."/>
            <person name="Karawczyk K."/>
            <person name="Piernik-Szablinska J."/>
            <person name="Szczecinska M."/>
            <person name="Mazdziarz M."/>
        </authorList>
    </citation>
    <scope>NUCLEOTIDE SEQUENCE [LARGE SCALE GENOMIC DNA]</scope>
    <source>
        <strain evidence="3">Rf_01</strain>
        <tissue evidence="3">Aerial parts of the thallus</tissue>
    </source>
</reference>
<feature type="compositionally biased region" description="Polar residues" evidence="1">
    <location>
        <begin position="662"/>
        <end position="679"/>
    </location>
</feature>
<feature type="region of interest" description="Disordered" evidence="1">
    <location>
        <begin position="579"/>
        <end position="619"/>
    </location>
</feature>
<keyword evidence="4" id="KW-1185">Reference proteome</keyword>